<protein>
    <recommendedName>
        <fullName evidence="11">Probable glycerol kinase</fullName>
        <ecNumber evidence="3">2.7.1.30</ecNumber>
    </recommendedName>
    <alternativeName>
        <fullName evidence="9">ATP:glycerol 3-phosphotransferase</fullName>
    </alternativeName>
</protein>
<dbReference type="PANTHER" id="PTHR10196:SF69">
    <property type="entry name" value="GLYCEROL KINASE"/>
    <property type="match status" value="1"/>
</dbReference>
<evidence type="ECO:0000256" key="1">
    <source>
        <dbReference type="ARBA" id="ARBA00005190"/>
    </source>
</evidence>
<dbReference type="InterPro" id="IPR018483">
    <property type="entry name" value="Carb_kinase_FGGY_CS"/>
</dbReference>
<keyword evidence="6 12" id="KW-0418">Kinase</keyword>
<dbReference type="InterPro" id="IPR043129">
    <property type="entry name" value="ATPase_NBD"/>
</dbReference>
<comment type="similarity">
    <text evidence="2 12">Belongs to the FGGY kinase family.</text>
</comment>
<evidence type="ECO:0000256" key="11">
    <source>
        <dbReference type="ARBA" id="ARBA00071571"/>
    </source>
</evidence>
<keyword evidence="4 12" id="KW-0808">Transferase</keyword>
<accession>A0AAV6VBV5</accession>
<dbReference type="GO" id="GO:0046167">
    <property type="term" value="P:glycerol-3-phosphate biosynthetic process"/>
    <property type="evidence" value="ECO:0007669"/>
    <property type="project" value="TreeGrafter"/>
</dbReference>
<keyword evidence="7" id="KW-0319">Glycerol metabolism</keyword>
<dbReference type="InterPro" id="IPR018484">
    <property type="entry name" value="FGGY_N"/>
</dbReference>
<evidence type="ECO:0000256" key="4">
    <source>
        <dbReference type="ARBA" id="ARBA00022679"/>
    </source>
</evidence>
<dbReference type="GO" id="GO:0005524">
    <property type="term" value="F:ATP binding"/>
    <property type="evidence" value="ECO:0007669"/>
    <property type="project" value="UniProtKB-KW"/>
</dbReference>
<dbReference type="InterPro" id="IPR018485">
    <property type="entry name" value="FGGY_C"/>
</dbReference>
<evidence type="ECO:0000256" key="6">
    <source>
        <dbReference type="ARBA" id="ARBA00022777"/>
    </source>
</evidence>
<evidence type="ECO:0000313" key="16">
    <source>
        <dbReference type="Proteomes" id="UP000827092"/>
    </source>
</evidence>
<dbReference type="EC" id="2.7.1.30" evidence="3"/>
<keyword evidence="16" id="KW-1185">Reference proteome</keyword>
<evidence type="ECO:0000256" key="5">
    <source>
        <dbReference type="ARBA" id="ARBA00022741"/>
    </source>
</evidence>
<feature type="domain" description="Carbohydrate kinase FGGY C-terminal" evidence="14">
    <location>
        <begin position="276"/>
        <end position="466"/>
    </location>
</feature>
<gene>
    <name evidence="15" type="ORF">JTE90_022991</name>
</gene>
<comment type="caution">
    <text evidence="15">The sequence shown here is derived from an EMBL/GenBank/DDBJ whole genome shotgun (WGS) entry which is preliminary data.</text>
</comment>
<dbReference type="GO" id="GO:0004370">
    <property type="term" value="F:glycerol kinase activity"/>
    <property type="evidence" value="ECO:0007669"/>
    <property type="project" value="UniProtKB-EC"/>
</dbReference>
<dbReference type="AlphaFoldDB" id="A0AAV6VBV5"/>
<feature type="domain" description="Carbohydrate kinase FGGY N-terminal" evidence="13">
    <location>
        <begin position="15"/>
        <end position="266"/>
    </location>
</feature>
<evidence type="ECO:0000256" key="8">
    <source>
        <dbReference type="ARBA" id="ARBA00022840"/>
    </source>
</evidence>
<dbReference type="FunFam" id="3.30.420.40:FF:000177">
    <property type="entry name" value="Glycerol kinase"/>
    <property type="match status" value="1"/>
</dbReference>
<dbReference type="InterPro" id="IPR042018">
    <property type="entry name" value="GK1-3_metazoan-type"/>
</dbReference>
<evidence type="ECO:0000256" key="3">
    <source>
        <dbReference type="ARBA" id="ARBA00012099"/>
    </source>
</evidence>
<reference evidence="15 16" key="1">
    <citation type="journal article" date="2022" name="Nat. Ecol. Evol.">
        <title>A masculinizing supergene underlies an exaggerated male reproductive morph in a spider.</title>
        <authorList>
            <person name="Hendrickx F."/>
            <person name="De Corte Z."/>
            <person name="Sonet G."/>
            <person name="Van Belleghem S.M."/>
            <person name="Kostlbacher S."/>
            <person name="Vangestel C."/>
        </authorList>
    </citation>
    <scope>NUCLEOTIDE SEQUENCE [LARGE SCALE GENOMIC DNA]</scope>
    <source>
        <strain evidence="15">W744_W776</strain>
    </source>
</reference>
<keyword evidence="5" id="KW-0547">Nucleotide-binding</keyword>
<dbReference type="Proteomes" id="UP000827092">
    <property type="component" value="Unassembled WGS sequence"/>
</dbReference>
<evidence type="ECO:0000256" key="12">
    <source>
        <dbReference type="RuleBase" id="RU003733"/>
    </source>
</evidence>
<dbReference type="GO" id="GO:0005739">
    <property type="term" value="C:mitochondrion"/>
    <property type="evidence" value="ECO:0007669"/>
    <property type="project" value="TreeGrafter"/>
</dbReference>
<dbReference type="PANTHER" id="PTHR10196">
    <property type="entry name" value="SUGAR KINASE"/>
    <property type="match status" value="1"/>
</dbReference>
<proteinExistence type="inferred from homology"/>
<evidence type="ECO:0000256" key="2">
    <source>
        <dbReference type="ARBA" id="ARBA00009156"/>
    </source>
</evidence>
<comment type="pathway">
    <text evidence="1">Polyol metabolism; glycerol degradation via glycerol kinase pathway; sn-glycerol 3-phosphate from glycerol: step 1/1.</text>
</comment>
<keyword evidence="8" id="KW-0067">ATP-binding</keyword>
<dbReference type="PROSITE" id="PS00933">
    <property type="entry name" value="FGGY_KINASES_1"/>
    <property type="match status" value="1"/>
</dbReference>
<dbReference type="InterPro" id="IPR000577">
    <property type="entry name" value="Carb_kinase_FGGY"/>
</dbReference>
<organism evidence="15 16">
    <name type="scientific">Oedothorax gibbosus</name>
    <dbReference type="NCBI Taxonomy" id="931172"/>
    <lineage>
        <taxon>Eukaryota</taxon>
        <taxon>Metazoa</taxon>
        <taxon>Ecdysozoa</taxon>
        <taxon>Arthropoda</taxon>
        <taxon>Chelicerata</taxon>
        <taxon>Arachnida</taxon>
        <taxon>Araneae</taxon>
        <taxon>Araneomorphae</taxon>
        <taxon>Entelegynae</taxon>
        <taxon>Araneoidea</taxon>
        <taxon>Linyphiidae</taxon>
        <taxon>Erigoninae</taxon>
        <taxon>Oedothorax</taxon>
    </lineage>
</organism>
<dbReference type="Pfam" id="PF02782">
    <property type="entry name" value="FGGY_C"/>
    <property type="match status" value="1"/>
</dbReference>
<dbReference type="GO" id="GO:0006071">
    <property type="term" value="P:glycerol metabolic process"/>
    <property type="evidence" value="ECO:0007669"/>
    <property type="project" value="UniProtKB-KW"/>
</dbReference>
<dbReference type="GO" id="GO:0006641">
    <property type="term" value="P:triglyceride metabolic process"/>
    <property type="evidence" value="ECO:0007669"/>
    <property type="project" value="TreeGrafter"/>
</dbReference>
<evidence type="ECO:0000259" key="14">
    <source>
        <dbReference type="Pfam" id="PF02782"/>
    </source>
</evidence>
<dbReference type="NCBIfam" id="NF000756">
    <property type="entry name" value="PRK00047.1"/>
    <property type="match status" value="1"/>
</dbReference>
<comment type="catalytic activity">
    <reaction evidence="10">
        <text>glycerol + ATP = sn-glycerol 3-phosphate + ADP + H(+)</text>
        <dbReference type="Rhea" id="RHEA:21644"/>
        <dbReference type="ChEBI" id="CHEBI:15378"/>
        <dbReference type="ChEBI" id="CHEBI:17754"/>
        <dbReference type="ChEBI" id="CHEBI:30616"/>
        <dbReference type="ChEBI" id="CHEBI:57597"/>
        <dbReference type="ChEBI" id="CHEBI:456216"/>
        <dbReference type="EC" id="2.7.1.30"/>
    </reaction>
</comment>
<dbReference type="CDD" id="cd07792">
    <property type="entry name" value="ASKHA_NBD_FGGY_GK1-3-like"/>
    <property type="match status" value="1"/>
</dbReference>
<dbReference type="SUPFAM" id="SSF53067">
    <property type="entry name" value="Actin-like ATPase domain"/>
    <property type="match status" value="2"/>
</dbReference>
<evidence type="ECO:0000256" key="7">
    <source>
        <dbReference type="ARBA" id="ARBA00022798"/>
    </source>
</evidence>
<dbReference type="PROSITE" id="PS00445">
    <property type="entry name" value="FGGY_KINASES_2"/>
    <property type="match status" value="1"/>
</dbReference>
<evidence type="ECO:0000313" key="15">
    <source>
        <dbReference type="EMBL" id="KAG8193363.1"/>
    </source>
</evidence>
<evidence type="ECO:0000256" key="9">
    <source>
        <dbReference type="ARBA" id="ARBA00043149"/>
    </source>
</evidence>
<dbReference type="InterPro" id="IPR005999">
    <property type="entry name" value="Glycerol_kin"/>
</dbReference>
<evidence type="ECO:0000256" key="10">
    <source>
        <dbReference type="ARBA" id="ARBA00052101"/>
    </source>
</evidence>
<sequence length="552" mass="60534">MEESVGSLKKMANLVGAVDNGTSSSRFLVFASETAEIVTYHQIETNQLYPQSGWVEQDPFEILASVKICIDKTVDKLREFEIDPANIKAIGVTNQRETTIVWNKFTGKPLYNAIVWLDNRTVDTVEKLSSQRGSHYVKEKCGLPITTYFSAVKLKWLIENVPEVREAIKNDECLFGTVDSWIIWNLTGGVNNGIHVTDVTNASRTMLMDIRTTKWDPWLCNFFQVPMSILPTIRSSSEILGYIVNGSLNGVPISGCLGDQSSALVGQLCFKPGYAKNTYGTGCFLLCNTGKVPVWSKHGLLTTVAYQLGKDQPVIYALEGSIAIAGALVRWLRDNLGIISNSSYIETLSSSVPTTDGVYFVPAFSGLYAPHWQSSARGTICGLTQFSNSAHVARAAIEAVCFQTCEIADAMNLDSGYPLERLLVDGGMTSNSLLMQIQADFLGIPVVLPSMSETTALGVAMAAGSAKGVEVWDITSITASDVTTEIFLPSIPNEERELRYSCWKKAVQRSLNWEDGNTKTKVVRNPILQSLPGGIFMFTSFALLLIAEKFKD</sequence>
<name>A0AAV6VBV5_9ARAC</name>
<evidence type="ECO:0000259" key="13">
    <source>
        <dbReference type="Pfam" id="PF00370"/>
    </source>
</evidence>
<dbReference type="EMBL" id="JAFNEN010000124">
    <property type="protein sequence ID" value="KAG8193363.1"/>
    <property type="molecule type" value="Genomic_DNA"/>
</dbReference>
<dbReference type="PIRSF" id="PIRSF000538">
    <property type="entry name" value="GlpK"/>
    <property type="match status" value="1"/>
</dbReference>
<dbReference type="Pfam" id="PF00370">
    <property type="entry name" value="FGGY_N"/>
    <property type="match status" value="1"/>
</dbReference>
<dbReference type="Gene3D" id="3.30.420.40">
    <property type="match status" value="2"/>
</dbReference>
<dbReference type="FunFam" id="3.30.420.40:FF:000108">
    <property type="entry name" value="Glycerol kinase, glycosomal"/>
    <property type="match status" value="1"/>
</dbReference>
<dbReference type="NCBIfam" id="TIGR01311">
    <property type="entry name" value="glycerol_kin"/>
    <property type="match status" value="1"/>
</dbReference>